<dbReference type="PANTHER" id="PTHR20883">
    <property type="entry name" value="PHYTANOYL-COA DIOXYGENASE DOMAIN CONTAINING 1"/>
    <property type="match status" value="1"/>
</dbReference>
<evidence type="ECO:0000313" key="1">
    <source>
        <dbReference type="EMBL" id="SVA60877.1"/>
    </source>
</evidence>
<dbReference type="InterPro" id="IPR008775">
    <property type="entry name" value="Phytyl_CoA_dOase-like"/>
</dbReference>
<dbReference type="Pfam" id="PF05721">
    <property type="entry name" value="PhyH"/>
    <property type="match status" value="1"/>
</dbReference>
<reference evidence="1" key="1">
    <citation type="submission" date="2018-05" db="EMBL/GenBank/DDBJ databases">
        <authorList>
            <person name="Lanie J.A."/>
            <person name="Ng W.-L."/>
            <person name="Kazmierczak K.M."/>
            <person name="Andrzejewski T.M."/>
            <person name="Davidsen T.M."/>
            <person name="Wayne K.J."/>
            <person name="Tettelin H."/>
            <person name="Glass J.I."/>
            <person name="Rusch D."/>
            <person name="Podicherti R."/>
            <person name="Tsui H.-C.T."/>
            <person name="Winkler M.E."/>
        </authorList>
    </citation>
    <scope>NUCLEOTIDE SEQUENCE</scope>
</reference>
<evidence type="ECO:0008006" key="2">
    <source>
        <dbReference type="Google" id="ProtNLM"/>
    </source>
</evidence>
<dbReference type="SUPFAM" id="SSF51197">
    <property type="entry name" value="Clavaminate synthase-like"/>
    <property type="match status" value="1"/>
</dbReference>
<proteinExistence type="predicted"/>
<protein>
    <recommendedName>
        <fullName evidence="2">Fe2OG dioxygenase domain-containing protein</fullName>
    </recommendedName>
</protein>
<dbReference type="EMBL" id="UINC01014234">
    <property type="protein sequence ID" value="SVA60877.1"/>
    <property type="molecule type" value="Genomic_DNA"/>
</dbReference>
<organism evidence="1">
    <name type="scientific">marine metagenome</name>
    <dbReference type="NCBI Taxonomy" id="408172"/>
    <lineage>
        <taxon>unclassified sequences</taxon>
        <taxon>metagenomes</taxon>
        <taxon>ecological metagenomes</taxon>
    </lineage>
</organism>
<sequence>MSNLSKSEINQYNEKGYLAPIDALTKDEANEVKDEIEFIEKKWPNELEGLGRNYVHLISPIFDKVVHNSKILDAVESIIGKNILACGTTLFIKDPDEKGFVSFHQDAKYIGLEPHNWVTAWVAITKANEENGCMRMWTGTHKTDLKHHSEKFDYGTGNLLTRGQTVENVPLNETEPVILNAGQMSLHHPKIVHGSGVNKSKERRMGFVIQSYIGSNVDQVLGKIYVQQARGNDTFNYHEHVERPKKTMDDRNVNIRKNAMDELSKIFYTGLKDKGKF</sequence>
<gene>
    <name evidence="1" type="ORF">METZ01_LOCUS113731</name>
</gene>
<dbReference type="Gene3D" id="2.60.120.620">
    <property type="entry name" value="q2cbj1_9rhob like domain"/>
    <property type="match status" value="1"/>
</dbReference>
<name>A0A381X9L9_9ZZZZ</name>
<accession>A0A381X9L9</accession>
<dbReference type="AlphaFoldDB" id="A0A381X9L9"/>
<dbReference type="PANTHER" id="PTHR20883:SF48">
    <property type="entry name" value="ECTOINE DIOXYGENASE"/>
    <property type="match status" value="1"/>
</dbReference>
<dbReference type="GO" id="GO:0046872">
    <property type="term" value="F:metal ion binding"/>
    <property type="evidence" value="ECO:0007669"/>
    <property type="project" value="UniProtKB-ARBA"/>
</dbReference>
<dbReference type="GO" id="GO:0016491">
    <property type="term" value="F:oxidoreductase activity"/>
    <property type="evidence" value="ECO:0007669"/>
    <property type="project" value="UniProtKB-ARBA"/>
</dbReference>